<evidence type="ECO:0000313" key="8">
    <source>
        <dbReference type="EMBL" id="RIH93523.1"/>
    </source>
</evidence>
<comment type="pathway">
    <text evidence="7">Protein modification; lipoprotein biosynthesis (diacylglyceryl transfer).</text>
</comment>
<gene>
    <name evidence="8" type="primary">lgt_1</name>
    <name evidence="7" type="synonym">lgt</name>
    <name evidence="8" type="ORF">Mgrana_00577</name>
</gene>
<evidence type="ECO:0000256" key="4">
    <source>
        <dbReference type="ARBA" id="ARBA00022692"/>
    </source>
</evidence>
<dbReference type="PANTHER" id="PTHR30589:SF0">
    <property type="entry name" value="PHOSPHATIDYLGLYCEROL--PROLIPOPROTEIN DIACYLGLYCERYL TRANSFERASE"/>
    <property type="match status" value="1"/>
</dbReference>
<organism evidence="8 9">
    <name type="scientific">Meiothermus granaticius NBRC 107808</name>
    <dbReference type="NCBI Taxonomy" id="1227551"/>
    <lineage>
        <taxon>Bacteria</taxon>
        <taxon>Thermotogati</taxon>
        <taxon>Deinococcota</taxon>
        <taxon>Deinococci</taxon>
        <taxon>Thermales</taxon>
        <taxon>Thermaceae</taxon>
        <taxon>Meiothermus</taxon>
    </lineage>
</organism>
<keyword evidence="8" id="KW-0449">Lipoprotein</keyword>
<feature type="transmembrane region" description="Helical" evidence="7">
    <location>
        <begin position="111"/>
        <end position="131"/>
    </location>
</feature>
<feature type="binding site" evidence="7">
    <location>
        <position position="130"/>
    </location>
    <ligand>
        <name>a 1,2-diacyl-sn-glycero-3-phospho-(1'-sn-glycerol)</name>
        <dbReference type="ChEBI" id="CHEBI:64716"/>
    </ligand>
</feature>
<name>A0A399FBJ9_9DEIN</name>
<keyword evidence="8" id="KW-0328">Glycosyltransferase</keyword>
<keyword evidence="3 7" id="KW-0808">Transferase</keyword>
<comment type="subcellular location">
    <subcellularLocation>
        <location evidence="7">Cell membrane</location>
        <topology evidence="7">Multi-pass membrane protein</topology>
    </subcellularLocation>
</comment>
<evidence type="ECO:0000256" key="5">
    <source>
        <dbReference type="ARBA" id="ARBA00022989"/>
    </source>
</evidence>
<evidence type="ECO:0000256" key="6">
    <source>
        <dbReference type="ARBA" id="ARBA00023136"/>
    </source>
</evidence>
<dbReference type="PANTHER" id="PTHR30589">
    <property type="entry name" value="PROLIPOPROTEIN DIACYLGLYCERYL TRANSFERASE"/>
    <property type="match status" value="1"/>
</dbReference>
<keyword evidence="5 7" id="KW-1133">Transmembrane helix</keyword>
<dbReference type="GO" id="GO:0008961">
    <property type="term" value="F:phosphatidylglycerol-prolipoprotein diacylglyceryl transferase activity"/>
    <property type="evidence" value="ECO:0007669"/>
    <property type="project" value="UniProtKB-UniRule"/>
</dbReference>
<evidence type="ECO:0000256" key="1">
    <source>
        <dbReference type="ARBA" id="ARBA00007150"/>
    </source>
</evidence>
<proteinExistence type="inferred from homology"/>
<dbReference type="HAMAP" id="MF_01147">
    <property type="entry name" value="Lgt"/>
    <property type="match status" value="1"/>
</dbReference>
<dbReference type="Pfam" id="PF01790">
    <property type="entry name" value="LGT"/>
    <property type="match status" value="1"/>
</dbReference>
<dbReference type="UniPathway" id="UPA00664"/>
<reference evidence="8 9" key="1">
    <citation type="submission" date="2018-08" db="EMBL/GenBank/DDBJ databases">
        <title>Meiothermus granaticius genome AF-68 sequencing project.</title>
        <authorList>
            <person name="Da Costa M.S."/>
            <person name="Albuquerque L."/>
            <person name="Raposo P."/>
            <person name="Froufe H.J.C."/>
            <person name="Barroso C.S."/>
            <person name="Egas C."/>
        </authorList>
    </citation>
    <scope>NUCLEOTIDE SEQUENCE [LARGE SCALE GENOMIC DNA]</scope>
    <source>
        <strain evidence="8 9">AF-68</strain>
    </source>
</reference>
<comment type="similarity">
    <text evidence="1 7">Belongs to the Lgt family.</text>
</comment>
<dbReference type="EMBL" id="QWLB01000005">
    <property type="protein sequence ID" value="RIH93523.1"/>
    <property type="molecule type" value="Genomic_DNA"/>
</dbReference>
<feature type="transmembrane region" description="Helical" evidence="7">
    <location>
        <begin position="48"/>
        <end position="67"/>
    </location>
</feature>
<evidence type="ECO:0000256" key="7">
    <source>
        <dbReference type="HAMAP-Rule" id="MF_01147"/>
    </source>
</evidence>
<accession>A0A399FBJ9</accession>
<dbReference type="InterPro" id="IPR001640">
    <property type="entry name" value="Lgt"/>
</dbReference>
<dbReference type="OrthoDB" id="871140at2"/>
<dbReference type="RefSeq" id="WP_119356096.1">
    <property type="nucleotide sequence ID" value="NZ_BJXM01000003.1"/>
</dbReference>
<keyword evidence="2 7" id="KW-1003">Cell membrane</keyword>
<keyword evidence="4 7" id="KW-0812">Transmembrane</keyword>
<keyword evidence="6 7" id="KW-0472">Membrane</keyword>
<evidence type="ECO:0000313" key="9">
    <source>
        <dbReference type="Proteomes" id="UP000266178"/>
    </source>
</evidence>
<comment type="catalytic activity">
    <reaction evidence="7">
        <text>L-cysteinyl-[prolipoprotein] + a 1,2-diacyl-sn-glycero-3-phospho-(1'-sn-glycerol) = an S-1,2-diacyl-sn-glyceryl-L-cysteinyl-[prolipoprotein] + sn-glycerol 1-phosphate + H(+)</text>
        <dbReference type="Rhea" id="RHEA:56712"/>
        <dbReference type="Rhea" id="RHEA-COMP:14679"/>
        <dbReference type="Rhea" id="RHEA-COMP:14680"/>
        <dbReference type="ChEBI" id="CHEBI:15378"/>
        <dbReference type="ChEBI" id="CHEBI:29950"/>
        <dbReference type="ChEBI" id="CHEBI:57685"/>
        <dbReference type="ChEBI" id="CHEBI:64716"/>
        <dbReference type="ChEBI" id="CHEBI:140658"/>
        <dbReference type="EC" id="2.5.1.145"/>
    </reaction>
</comment>
<evidence type="ECO:0000256" key="3">
    <source>
        <dbReference type="ARBA" id="ARBA00022679"/>
    </source>
</evidence>
<protein>
    <recommendedName>
        <fullName evidence="7">Phosphatidylglycerol--prolipoprotein diacylglyceryl transferase</fullName>
        <ecNumber evidence="7">2.5.1.145</ecNumber>
    </recommendedName>
</protein>
<feature type="transmembrane region" description="Helical" evidence="7">
    <location>
        <begin position="188"/>
        <end position="205"/>
    </location>
</feature>
<feature type="transmembrane region" description="Helical" evidence="7">
    <location>
        <begin position="6"/>
        <end position="28"/>
    </location>
</feature>
<feature type="transmembrane region" description="Helical" evidence="7">
    <location>
        <begin position="87"/>
        <end position="104"/>
    </location>
</feature>
<dbReference type="EC" id="2.5.1.145" evidence="7"/>
<dbReference type="GO" id="GO:0042158">
    <property type="term" value="P:lipoprotein biosynthetic process"/>
    <property type="evidence" value="ECO:0007669"/>
    <property type="project" value="UniProtKB-UniRule"/>
</dbReference>
<keyword evidence="9" id="KW-1185">Reference proteome</keyword>
<comment type="function">
    <text evidence="7">Catalyzes the transfer of the diacylglyceryl group from phosphatidylglycerol to the sulfhydryl group of the N-terminal cysteine of a prolipoprotein, the first step in the formation of mature lipoproteins.</text>
</comment>
<feature type="transmembrane region" description="Helical" evidence="7">
    <location>
        <begin position="249"/>
        <end position="272"/>
    </location>
</feature>
<feature type="transmembrane region" description="Helical" evidence="7">
    <location>
        <begin position="212"/>
        <end position="229"/>
    </location>
</feature>
<comment type="caution">
    <text evidence="8">The sequence shown here is derived from an EMBL/GenBank/DDBJ whole genome shotgun (WGS) entry which is preliminary data.</text>
</comment>
<sequence>MQPGSIHLGPLSISWHGILIVLAIFVGIEIAKRLLRRWGQDPQGFEQAVFWALLWGVVGARALYVVTSPQAFLVNPMSILEVWRGGLSFHGGMIGGLLAFWYYHQRHGLPFYPYLEATLPGVALGIIGGRIGNFLSAWDSAGQLTTLPIGYTFPPGSGFPGICTSTFDLAYGGCAGAVVMGPVHLTQIYGAMIGLVLLGAVWFWLRPGRPYGYAFWQFVLWYSLLRWVFEEPFRLNPLWVKVYQNTSLGVGLLTATQIFTLPLIGLAIWMLWRLARKPIEGLRLNPMTPEAHPR</sequence>
<dbReference type="Proteomes" id="UP000266178">
    <property type="component" value="Unassembled WGS sequence"/>
</dbReference>
<dbReference type="AlphaFoldDB" id="A0A399FBJ9"/>
<dbReference type="GO" id="GO:0005886">
    <property type="term" value="C:plasma membrane"/>
    <property type="evidence" value="ECO:0007669"/>
    <property type="project" value="UniProtKB-SubCell"/>
</dbReference>
<evidence type="ECO:0000256" key="2">
    <source>
        <dbReference type="ARBA" id="ARBA00022475"/>
    </source>
</evidence>